<dbReference type="AlphaFoldDB" id="A0A0X1L4J5"/>
<dbReference type="CDD" id="cd05239">
    <property type="entry name" value="GDP_FS_SDR_e"/>
    <property type="match status" value="1"/>
</dbReference>
<dbReference type="Pfam" id="PF01370">
    <property type="entry name" value="Epimerase"/>
    <property type="match status" value="1"/>
</dbReference>
<comment type="pathway">
    <text evidence="5">Nucleotide-sugar biosynthesis; GDP-L-fucose biosynthesis via de novo pathway; GDP-L-fucose from GDP-alpha-D-mannose: step 2/2.</text>
</comment>
<dbReference type="Proteomes" id="UP000004687">
    <property type="component" value="Unassembled WGS sequence"/>
</dbReference>
<organism evidence="7">
    <name type="scientific">Vibrio cholerae (strain MO10)</name>
    <dbReference type="NCBI Taxonomy" id="345072"/>
    <lineage>
        <taxon>Bacteria</taxon>
        <taxon>Pseudomonadati</taxon>
        <taxon>Pseudomonadota</taxon>
        <taxon>Gammaproteobacteria</taxon>
        <taxon>Vibrionales</taxon>
        <taxon>Vibrionaceae</taxon>
        <taxon>Vibrio</taxon>
    </lineage>
</organism>
<keyword evidence="5" id="KW-0511">Multifunctional enzyme</keyword>
<dbReference type="GO" id="GO:0070401">
    <property type="term" value="F:NADP+ binding"/>
    <property type="evidence" value="ECO:0007669"/>
    <property type="project" value="UniProtKB-UniRule"/>
</dbReference>
<evidence type="ECO:0000256" key="5">
    <source>
        <dbReference type="HAMAP-Rule" id="MF_00956"/>
    </source>
</evidence>
<accession>A0A0X1L4J5</accession>
<evidence type="ECO:0000256" key="2">
    <source>
        <dbReference type="ARBA" id="ARBA00022857"/>
    </source>
</evidence>
<dbReference type="EMBL" id="DS990140">
    <property type="protein sequence ID" value="EET25500.1"/>
    <property type="molecule type" value="Genomic_DNA"/>
</dbReference>
<dbReference type="HAMAP" id="MF_00956">
    <property type="entry name" value="GDP_fucose_synth"/>
    <property type="match status" value="1"/>
</dbReference>
<feature type="binding site" evidence="5">
    <location>
        <position position="176"/>
    </location>
    <ligand>
        <name>NADP(+)</name>
        <dbReference type="ChEBI" id="CHEBI:58349"/>
    </ligand>
</feature>
<evidence type="ECO:0000256" key="4">
    <source>
        <dbReference type="ARBA" id="ARBA00023235"/>
    </source>
</evidence>
<feature type="domain" description="NAD-dependent epimerase/dehydratase" evidence="6">
    <location>
        <begin position="3"/>
        <end position="235"/>
    </location>
</feature>
<dbReference type="UniPathway" id="UPA00128">
    <property type="reaction ID" value="UER00191"/>
</dbReference>
<feature type="site" description="Important for catalytic activity" evidence="5">
    <location>
        <position position="105"/>
    </location>
</feature>
<dbReference type="GO" id="GO:0016853">
    <property type="term" value="F:isomerase activity"/>
    <property type="evidence" value="ECO:0007669"/>
    <property type="project" value="UniProtKB-KW"/>
</dbReference>
<dbReference type="Gene3D" id="3.40.50.720">
    <property type="entry name" value="NAD(P)-binding Rossmann-like Domain"/>
    <property type="match status" value="1"/>
</dbReference>
<evidence type="ECO:0000256" key="1">
    <source>
        <dbReference type="ARBA" id="ARBA00005959"/>
    </source>
</evidence>
<dbReference type="InterPro" id="IPR036291">
    <property type="entry name" value="NAD(P)-bd_dom_sf"/>
</dbReference>
<evidence type="ECO:0000313" key="7">
    <source>
        <dbReference type="EMBL" id="EET25500.1"/>
    </source>
</evidence>
<feature type="binding site" evidence="5">
    <location>
        <position position="136"/>
    </location>
    <ligand>
        <name>NADP(+)</name>
        <dbReference type="ChEBI" id="CHEBI:58349"/>
    </ligand>
</feature>
<keyword evidence="3 5" id="KW-0560">Oxidoreductase</keyword>
<name>A0A0X1L4J5_VIBCO</name>
<dbReference type="RefSeq" id="WP_000698391.1">
    <property type="nucleotide sequence ID" value="NZ_CP060094.1"/>
</dbReference>
<feature type="binding site" evidence="5">
    <location>
        <position position="206"/>
    </location>
    <ligand>
        <name>substrate</name>
    </ligand>
</feature>
<reference evidence="7" key="1">
    <citation type="submission" date="2005-09" db="EMBL/GenBank/DDBJ databases">
        <title>Annotation of Vibrio cholerae MO10.</title>
        <authorList>
            <person name="Colwell R."/>
            <person name="Grim C.J."/>
            <person name="Young S."/>
            <person name="Jaffe D."/>
            <person name="Gnerre S."/>
            <person name="Berlin A."/>
            <person name="Heiman D."/>
            <person name="Hepburn T."/>
            <person name="Shea T."/>
            <person name="Sykes S."/>
            <person name="Yandava C."/>
            <person name="Alvarado L."/>
            <person name="Kodira C."/>
            <person name="Borodovsky M."/>
            <person name="Heidelberg J."/>
            <person name="Lander E."/>
            <person name="Galagan J."/>
            <person name="Nusbaum C."/>
            <person name="Birren B."/>
        </authorList>
    </citation>
    <scope>NUCLEOTIDE SEQUENCE [LARGE SCALE GENOMIC DNA]</scope>
    <source>
        <strain evidence="7">MO10</strain>
    </source>
</reference>
<feature type="binding site" evidence="5">
    <location>
        <position position="199"/>
    </location>
    <ligand>
        <name>substrate</name>
    </ligand>
</feature>
<comment type="catalytic activity">
    <reaction evidence="5">
        <text>GDP-beta-L-fucose + NADP(+) = GDP-4-dehydro-alpha-D-rhamnose + NADPH + H(+)</text>
        <dbReference type="Rhea" id="RHEA:18885"/>
        <dbReference type="ChEBI" id="CHEBI:15378"/>
        <dbReference type="ChEBI" id="CHEBI:57273"/>
        <dbReference type="ChEBI" id="CHEBI:57783"/>
        <dbReference type="ChEBI" id="CHEBI:57964"/>
        <dbReference type="ChEBI" id="CHEBI:58349"/>
        <dbReference type="EC" id="1.1.1.271"/>
    </reaction>
</comment>
<dbReference type="Gene3D" id="3.90.25.10">
    <property type="entry name" value="UDP-galactose 4-epimerase, domain 1"/>
    <property type="match status" value="1"/>
</dbReference>
<feature type="binding site" evidence="5">
    <location>
        <position position="184"/>
    </location>
    <ligand>
        <name>substrate</name>
    </ligand>
</feature>
<dbReference type="GO" id="GO:0042351">
    <property type="term" value="P:'de novo' GDP-L-fucose biosynthetic process"/>
    <property type="evidence" value="ECO:0007669"/>
    <property type="project" value="UniProtKB-UniRule"/>
</dbReference>
<reference evidence="7" key="2">
    <citation type="submission" date="2008-07" db="EMBL/GenBank/DDBJ databases">
        <authorList>
            <consortium name="Broad Institute Genome Sequencing Platform"/>
            <person name="Colwell R."/>
            <person name="Grim C.J."/>
            <person name="Young S."/>
            <person name="Jaffe D."/>
            <person name="Gnerre S."/>
            <person name="Berlin A."/>
            <person name="Heiman D."/>
            <person name="Hepburn T."/>
            <person name="Shea T."/>
            <person name="Sykes S."/>
            <person name="Alvarado L."/>
            <person name="Kodira C."/>
            <person name="Heidelberg J."/>
            <person name="Lander E."/>
            <person name="Galagan J."/>
            <person name="Nusbaum C."/>
            <person name="Birren B."/>
        </authorList>
    </citation>
    <scope>NUCLEOTIDE SEQUENCE [LARGE SCALE GENOMIC DNA]</scope>
    <source>
        <strain evidence="7">MO10</strain>
    </source>
</reference>
<dbReference type="PANTHER" id="PTHR43238:SF1">
    <property type="entry name" value="GDP-L-FUCOSE SYNTHASE"/>
    <property type="match status" value="1"/>
</dbReference>
<keyword evidence="4 5" id="KW-0413">Isomerase</keyword>
<dbReference type="InterPro" id="IPR028614">
    <property type="entry name" value="GDP_fucose/colitose_synth"/>
</dbReference>
<dbReference type="InterPro" id="IPR001509">
    <property type="entry name" value="Epimerase_deHydtase"/>
</dbReference>
<dbReference type="EC" id="1.1.1.271" evidence="5"/>
<dbReference type="GO" id="GO:0050577">
    <property type="term" value="F:GDP-L-fucose synthase activity"/>
    <property type="evidence" value="ECO:0007669"/>
    <property type="project" value="UniProtKB-UniRule"/>
</dbReference>
<dbReference type="SUPFAM" id="SSF51735">
    <property type="entry name" value="NAD(P)-binding Rossmann-fold domains"/>
    <property type="match status" value="1"/>
</dbReference>
<gene>
    <name evidence="5" type="primary">fcl</name>
    <name evidence="7" type="ORF">VchoM_03527</name>
</gene>
<comment type="caution">
    <text evidence="5">Lacks conserved residue(s) required for the propagation of feature annotation.</text>
</comment>
<keyword evidence="2 5" id="KW-0521">NADP</keyword>
<dbReference type="HOGENOM" id="CLU_007383_18_0_6"/>
<protein>
    <recommendedName>
        <fullName evidence="5">GDP-L-fucose synthase</fullName>
        <ecNumber evidence="5">1.1.1.271</ecNumber>
    </recommendedName>
    <alternativeName>
        <fullName evidence="5">GDP-4-keto-6-deoxy-D-mannose-3,5-epimerase-4-reductase</fullName>
    </alternativeName>
</protein>
<sequence length="308" mass="34655">MKILLTGARGMVGQNILSLAGEYEHEFLSPSSAQLNLLDSNAVHDYIRIHKPDMVIHAAGIVGGIQANMAQPVKFLVENMQMGLNILTVSNACGVSQFLNLSSSCMYPRDAHNPLSEELILKGELEPTNEGYALAKVTSTRLCEYISKENPSQIYKTIIPCNLYGRFDKFDPNHSHMIPAVIRKIHEAKKANLEEIDIWGDGEARREFMYAEDLAEFVFYAIDHFKEMPQNLNVGLGTDYTINEYYQAVASVIGYTGRFKHDLSKPVGMRQKLIDDTKLKAFGWSHSTSLEAGIEKTYQFYLNEYGND</sequence>
<evidence type="ECO:0000259" key="6">
    <source>
        <dbReference type="Pfam" id="PF01370"/>
    </source>
</evidence>
<feature type="site" description="Important for catalytic activity" evidence="5">
    <location>
        <position position="103"/>
    </location>
</feature>
<feature type="binding site" evidence="5">
    <location>
        <begin position="160"/>
        <end position="163"/>
    </location>
    <ligand>
        <name>NADP(+)</name>
        <dbReference type="ChEBI" id="CHEBI:58349"/>
    </ligand>
</feature>
<feature type="binding site" evidence="5">
    <location>
        <begin position="7"/>
        <end position="13"/>
    </location>
    <ligand>
        <name>NADP(+)</name>
        <dbReference type="ChEBI" id="CHEBI:58349"/>
    </ligand>
</feature>
<feature type="active site" description="Proton donor/acceptor" evidence="5">
    <location>
        <position position="132"/>
    </location>
</feature>
<comment type="similarity">
    <text evidence="1 5">Belongs to the NAD(P)-dependent epimerase/dehydratase family. Fucose synthase subfamily.</text>
</comment>
<proteinExistence type="inferred from homology"/>
<comment type="function">
    <text evidence="5">Catalyzes the two-step NADP-dependent conversion of GDP-4-dehydro-6-deoxy-D-mannose to GDP-fucose, involving an epimerase and a reductase reaction.</text>
</comment>
<evidence type="ECO:0000256" key="3">
    <source>
        <dbReference type="ARBA" id="ARBA00023002"/>
    </source>
</evidence>
<dbReference type="PANTHER" id="PTHR43238">
    <property type="entry name" value="GDP-L-FUCOSE SYNTHASE"/>
    <property type="match status" value="1"/>
</dbReference>